<gene>
    <name evidence="2" type="ORF">J0A66_10120</name>
</gene>
<dbReference type="SUPFAM" id="SSF48452">
    <property type="entry name" value="TPR-like"/>
    <property type="match status" value="1"/>
</dbReference>
<comment type="caution">
    <text evidence="2">The sequence shown here is derived from an EMBL/GenBank/DDBJ whole genome shotgun (WGS) entry which is preliminary data.</text>
</comment>
<keyword evidence="3" id="KW-1185">Reference proteome</keyword>
<dbReference type="AlphaFoldDB" id="A0A939DN58"/>
<proteinExistence type="predicted"/>
<evidence type="ECO:0000256" key="1">
    <source>
        <dbReference type="SAM" id="SignalP"/>
    </source>
</evidence>
<evidence type="ECO:0000313" key="3">
    <source>
        <dbReference type="Proteomes" id="UP000664654"/>
    </source>
</evidence>
<keyword evidence="1" id="KW-0732">Signal</keyword>
<organism evidence="2 3">
    <name type="scientific">Bowmanella dokdonensis</name>
    <dbReference type="NCBI Taxonomy" id="751969"/>
    <lineage>
        <taxon>Bacteria</taxon>
        <taxon>Pseudomonadati</taxon>
        <taxon>Pseudomonadota</taxon>
        <taxon>Gammaproteobacteria</taxon>
        <taxon>Alteromonadales</taxon>
        <taxon>Alteromonadaceae</taxon>
        <taxon>Bowmanella</taxon>
    </lineage>
</organism>
<evidence type="ECO:0000313" key="2">
    <source>
        <dbReference type="EMBL" id="MBN7825578.1"/>
    </source>
</evidence>
<dbReference type="InterPro" id="IPR011990">
    <property type="entry name" value="TPR-like_helical_dom_sf"/>
</dbReference>
<dbReference type="EMBL" id="JAFKCV010000004">
    <property type="protein sequence ID" value="MBN7825578.1"/>
    <property type="molecule type" value="Genomic_DNA"/>
</dbReference>
<protein>
    <recommendedName>
        <fullName evidence="4">TPR repeat-containing protein</fullName>
    </recommendedName>
</protein>
<evidence type="ECO:0008006" key="4">
    <source>
        <dbReference type="Google" id="ProtNLM"/>
    </source>
</evidence>
<feature type="chain" id="PRO_5036980420" description="TPR repeat-containing protein" evidence="1">
    <location>
        <begin position="26"/>
        <end position="312"/>
    </location>
</feature>
<name>A0A939DN58_9ALTE</name>
<dbReference type="Proteomes" id="UP000664654">
    <property type="component" value="Unassembled WGS sequence"/>
</dbReference>
<sequence length="312" mass="36042">MAKNYCMTLALCLLPLGSFPLYALADNPLSIHQICQDQPARCLDALPEALQGEPLYSHNWYSLKLYEFASLLDLKRFDKLKQVLAPWQDSGRLPVRLQIAVLVYRAKLAYLDDNRALGEPMIRQAVALLTELSDTLPNTIYLIELANLLLYLDDMETAERILLELEQRYRSRASPEFLHELYANLAQVYNKRNEQQQHLQYRLTALEYALARGNAQQIGIAQNNAARAHQFLGLWQPAASHFQLAGQYAKEAGDEITYQLSRLRLVEMAVMQQQWQQADSHWQELDSTILPRWHQPLAAELKEKLQKRQNRD</sequence>
<dbReference type="RefSeq" id="WP_206573681.1">
    <property type="nucleotide sequence ID" value="NZ_JAFKCV010000004.1"/>
</dbReference>
<reference evidence="2" key="1">
    <citation type="submission" date="2021-03" db="EMBL/GenBank/DDBJ databases">
        <title>novel species isolated from a fishpond in China.</title>
        <authorList>
            <person name="Lu H."/>
            <person name="Cai Z."/>
        </authorList>
    </citation>
    <scope>NUCLEOTIDE SEQUENCE</scope>
    <source>
        <strain evidence="2">JCM 30855</strain>
    </source>
</reference>
<accession>A0A939DN58</accession>
<feature type="signal peptide" evidence="1">
    <location>
        <begin position="1"/>
        <end position="25"/>
    </location>
</feature>
<dbReference type="Gene3D" id="1.25.40.10">
    <property type="entry name" value="Tetratricopeptide repeat domain"/>
    <property type="match status" value="1"/>
</dbReference>